<feature type="transmembrane region" description="Helical" evidence="10">
    <location>
        <begin position="292"/>
        <end position="310"/>
    </location>
</feature>
<dbReference type="Pfam" id="PF04234">
    <property type="entry name" value="CopC"/>
    <property type="match status" value="1"/>
</dbReference>
<keyword evidence="14" id="KW-1185">Reference proteome</keyword>
<keyword evidence="5" id="KW-0732">Signal</keyword>
<evidence type="ECO:0000256" key="4">
    <source>
        <dbReference type="ARBA" id="ARBA00022723"/>
    </source>
</evidence>
<feature type="domain" description="CopC" evidence="11">
    <location>
        <begin position="46"/>
        <end position="145"/>
    </location>
</feature>
<dbReference type="RefSeq" id="WP_006168481.1">
    <property type="nucleotide sequence ID" value="NZ_AOIN01000080.1"/>
</dbReference>
<dbReference type="GO" id="GO:0006825">
    <property type="term" value="P:copper ion transport"/>
    <property type="evidence" value="ECO:0007669"/>
    <property type="project" value="InterPro"/>
</dbReference>
<evidence type="ECO:0000256" key="5">
    <source>
        <dbReference type="ARBA" id="ARBA00022729"/>
    </source>
</evidence>
<dbReference type="PANTHER" id="PTHR34820:SF4">
    <property type="entry name" value="INNER MEMBRANE PROTEIN YEBZ"/>
    <property type="match status" value="1"/>
</dbReference>
<dbReference type="GO" id="GO:0005507">
    <property type="term" value="F:copper ion binding"/>
    <property type="evidence" value="ECO:0007669"/>
    <property type="project" value="InterPro"/>
</dbReference>
<dbReference type="PANTHER" id="PTHR34820">
    <property type="entry name" value="INNER MEMBRANE PROTEIN YEBZ"/>
    <property type="match status" value="1"/>
</dbReference>
<feature type="transmembrane region" description="Helical" evidence="10">
    <location>
        <begin position="330"/>
        <end position="351"/>
    </location>
</feature>
<dbReference type="STRING" id="1227492.C482_14966"/>
<evidence type="ECO:0000259" key="11">
    <source>
        <dbReference type="Pfam" id="PF04234"/>
    </source>
</evidence>
<dbReference type="EMBL" id="AOIN01000080">
    <property type="protein sequence ID" value="ELY96686.1"/>
    <property type="molecule type" value="Genomic_DNA"/>
</dbReference>
<keyword evidence="4" id="KW-0479">Metal-binding</keyword>
<evidence type="ECO:0000256" key="10">
    <source>
        <dbReference type="SAM" id="Phobius"/>
    </source>
</evidence>
<dbReference type="Pfam" id="PF05425">
    <property type="entry name" value="CopD"/>
    <property type="match status" value="1"/>
</dbReference>
<name>M0AE49_9EURY</name>
<dbReference type="SUPFAM" id="SSF81296">
    <property type="entry name" value="E set domains"/>
    <property type="match status" value="1"/>
</dbReference>
<proteinExistence type="predicted"/>
<dbReference type="InterPro" id="IPR032694">
    <property type="entry name" value="CopC/D"/>
</dbReference>
<evidence type="ECO:0000256" key="2">
    <source>
        <dbReference type="ARBA" id="ARBA00022475"/>
    </source>
</evidence>
<keyword evidence="8 10" id="KW-0472">Membrane</keyword>
<evidence type="ECO:0000256" key="1">
    <source>
        <dbReference type="ARBA" id="ARBA00004651"/>
    </source>
</evidence>
<keyword evidence="6 10" id="KW-1133">Transmembrane helix</keyword>
<comment type="caution">
    <text evidence="13">The sequence shown here is derived from an EMBL/GenBank/DDBJ whole genome shotgun (WGS) entry which is preliminary data.</text>
</comment>
<feature type="transmembrane region" description="Helical" evidence="10">
    <location>
        <begin position="710"/>
        <end position="732"/>
    </location>
</feature>
<feature type="transmembrane region" description="Helical" evidence="10">
    <location>
        <begin position="425"/>
        <end position="446"/>
    </location>
</feature>
<dbReference type="InterPro" id="IPR008457">
    <property type="entry name" value="Cu-R_CopD_dom"/>
</dbReference>
<organism evidence="13 14">
    <name type="scientific">Natrialba chahannaoensis JCM 10990</name>
    <dbReference type="NCBI Taxonomy" id="1227492"/>
    <lineage>
        <taxon>Archaea</taxon>
        <taxon>Methanobacteriati</taxon>
        <taxon>Methanobacteriota</taxon>
        <taxon>Stenosarchaea group</taxon>
        <taxon>Halobacteria</taxon>
        <taxon>Halobacteriales</taxon>
        <taxon>Natrialbaceae</taxon>
        <taxon>Natrialba</taxon>
    </lineage>
</organism>
<dbReference type="AlphaFoldDB" id="M0AE49"/>
<evidence type="ECO:0000256" key="6">
    <source>
        <dbReference type="ARBA" id="ARBA00022989"/>
    </source>
</evidence>
<evidence type="ECO:0000256" key="8">
    <source>
        <dbReference type="ARBA" id="ARBA00023136"/>
    </source>
</evidence>
<accession>M0AE49</accession>
<dbReference type="InterPro" id="IPR007348">
    <property type="entry name" value="CopC_dom"/>
</dbReference>
<dbReference type="InterPro" id="IPR014756">
    <property type="entry name" value="Ig_E-set"/>
</dbReference>
<feature type="domain" description="Copper resistance protein D" evidence="12">
    <location>
        <begin position="387"/>
        <end position="514"/>
    </location>
</feature>
<feature type="transmembrane region" description="Helical" evidence="10">
    <location>
        <begin position="22"/>
        <end position="45"/>
    </location>
</feature>
<comment type="subcellular location">
    <subcellularLocation>
        <location evidence="1">Cell membrane</location>
        <topology evidence="1">Multi-pass membrane protein</topology>
    </subcellularLocation>
</comment>
<feature type="transmembrane region" description="Helical" evidence="10">
    <location>
        <begin position="501"/>
        <end position="525"/>
    </location>
</feature>
<feature type="compositionally biased region" description="Basic and acidic residues" evidence="9">
    <location>
        <begin position="677"/>
        <end position="698"/>
    </location>
</feature>
<feature type="region of interest" description="Disordered" evidence="9">
    <location>
        <begin position="672"/>
        <end position="703"/>
    </location>
</feature>
<evidence type="ECO:0000313" key="13">
    <source>
        <dbReference type="EMBL" id="ELY96686.1"/>
    </source>
</evidence>
<keyword evidence="3 10" id="KW-0812">Transmembrane</keyword>
<sequence>MRVTGHFTSDARSGTRSTAERLALIVAVLTVTSLVLASVATPVVAHASLSETDPGNGEQVDELPDEVTLTFAGDGVQVADVTVTGPDSEDVSGGAEIDPDDSQLVHVPLEGDANGADAADGMYTVDWEVLADDGHTTSGSFFFSVGDEPLDRDAVLEAYEDEDSPDDDASAVEAGAKGLLLVALIGLVGAPITAAVAVYPAVTRSRATPRARSVVDHRLLRLLGAAGALLVASVVVLGLTRASSLGSLSVETVVAFVETPLGQAWLVQLALAIILCVVLAAGLAGVLSRRSWLAGTVAGAVLVGGTVSWTSHSATAIDRLQGTAVDFAHIGGAGLWVGGLLVLALVVPPALRQIDADSAGDAGAGTGAGADRQADADTDLPSALAAATIRRYSLLALAGVTLAGATGLILAAWHVPSLSALSESVYGLSLSAKTLLVLLALGLGGLTRFVLLRQLESTVESTGGLTDRFLGGSERPVREDGGQVSGSPASTAFVRAVRFEVAVLVVVLLISGLLTSVPTAAVVGMDDDELETATIEREGPADLEMELLVAPAAVQGDDGDSEADEATASAQTLTVQPDDPLVFDVAFVSHDEDGSTAESDEATTVKSDGPVRLLADAVDADTTIDIALERTEDGSYATVQTLPDEGAWEVRITGAPNGEFVSEWYDVTVEPAVGEDGGGHAGHDHGEHGGDENEHDGTTVDDTNTTGADAFAIALQFGAVAIAIVGSVAVAIEATRLRE</sequence>
<dbReference type="Gene3D" id="2.60.40.1220">
    <property type="match status" value="1"/>
</dbReference>
<dbReference type="GO" id="GO:0042597">
    <property type="term" value="C:periplasmic space"/>
    <property type="evidence" value="ECO:0007669"/>
    <property type="project" value="InterPro"/>
</dbReference>
<feature type="transmembrane region" description="Helical" evidence="10">
    <location>
        <begin position="179"/>
        <end position="202"/>
    </location>
</feature>
<keyword evidence="7" id="KW-0186">Copper</keyword>
<evidence type="ECO:0000256" key="7">
    <source>
        <dbReference type="ARBA" id="ARBA00023008"/>
    </source>
</evidence>
<protein>
    <submittedName>
        <fullName evidence="13">Copper resistance protein CopC</fullName>
    </submittedName>
</protein>
<evidence type="ECO:0000259" key="12">
    <source>
        <dbReference type="Pfam" id="PF05425"/>
    </source>
</evidence>
<dbReference type="PATRIC" id="fig|1227492.4.peg.2968"/>
<dbReference type="GO" id="GO:0005886">
    <property type="term" value="C:plasma membrane"/>
    <property type="evidence" value="ECO:0007669"/>
    <property type="project" value="UniProtKB-SubCell"/>
</dbReference>
<evidence type="ECO:0000256" key="3">
    <source>
        <dbReference type="ARBA" id="ARBA00022692"/>
    </source>
</evidence>
<feature type="transmembrane region" description="Helical" evidence="10">
    <location>
        <begin position="264"/>
        <end position="285"/>
    </location>
</feature>
<evidence type="ECO:0000313" key="14">
    <source>
        <dbReference type="Proteomes" id="UP000011693"/>
    </source>
</evidence>
<dbReference type="Proteomes" id="UP000011693">
    <property type="component" value="Unassembled WGS sequence"/>
</dbReference>
<dbReference type="InterPro" id="IPR014755">
    <property type="entry name" value="Cu-Rt/internalin_Ig-like"/>
</dbReference>
<dbReference type="GO" id="GO:0046688">
    <property type="term" value="P:response to copper ion"/>
    <property type="evidence" value="ECO:0007669"/>
    <property type="project" value="InterPro"/>
</dbReference>
<dbReference type="OrthoDB" id="206320at2157"/>
<reference evidence="13 14" key="1">
    <citation type="journal article" date="2014" name="PLoS Genet.">
        <title>Phylogenetically driven sequencing of extremely halophilic archaea reveals strategies for static and dynamic osmo-response.</title>
        <authorList>
            <person name="Becker E.A."/>
            <person name="Seitzer P.M."/>
            <person name="Tritt A."/>
            <person name="Larsen D."/>
            <person name="Krusor M."/>
            <person name="Yao A.I."/>
            <person name="Wu D."/>
            <person name="Madern D."/>
            <person name="Eisen J.A."/>
            <person name="Darling A.E."/>
            <person name="Facciotti M.T."/>
        </authorList>
    </citation>
    <scope>NUCLEOTIDE SEQUENCE [LARGE SCALE GENOMIC DNA]</scope>
    <source>
        <strain evidence="13 14">JCM 10990</strain>
    </source>
</reference>
<feature type="transmembrane region" description="Helical" evidence="10">
    <location>
        <begin position="392"/>
        <end position="413"/>
    </location>
</feature>
<feature type="transmembrane region" description="Helical" evidence="10">
    <location>
        <begin position="222"/>
        <end position="244"/>
    </location>
</feature>
<gene>
    <name evidence="13" type="ORF">C482_14966</name>
</gene>
<keyword evidence="2" id="KW-1003">Cell membrane</keyword>
<evidence type="ECO:0000256" key="9">
    <source>
        <dbReference type="SAM" id="MobiDB-lite"/>
    </source>
</evidence>